<gene>
    <name evidence="2" type="ORF">JCM19240_1123</name>
</gene>
<dbReference type="Pfam" id="PF12146">
    <property type="entry name" value="Hydrolase_4"/>
    <property type="match status" value="1"/>
</dbReference>
<dbReference type="AlphaFoldDB" id="A0A090T2J7"/>
<evidence type="ECO:0000313" key="3">
    <source>
        <dbReference type="Proteomes" id="UP000029224"/>
    </source>
</evidence>
<dbReference type="InterPro" id="IPR022742">
    <property type="entry name" value="Hydrolase_4"/>
</dbReference>
<name>A0A090T2J7_9VIBR</name>
<dbReference type="InterPro" id="IPR050266">
    <property type="entry name" value="AB_hydrolase_sf"/>
</dbReference>
<accession>A0A090T2J7</accession>
<protein>
    <submittedName>
        <fullName evidence="2">Lysophospholipase</fullName>
        <ecNumber evidence="2">3.1.1.5</ecNumber>
    </submittedName>
</protein>
<dbReference type="PANTHER" id="PTHR43798:SF33">
    <property type="entry name" value="HYDROLASE, PUTATIVE (AFU_ORTHOLOGUE AFUA_2G14860)-RELATED"/>
    <property type="match status" value="1"/>
</dbReference>
<keyword evidence="2" id="KW-0378">Hydrolase</keyword>
<evidence type="ECO:0000259" key="1">
    <source>
        <dbReference type="Pfam" id="PF12146"/>
    </source>
</evidence>
<dbReference type="Gene3D" id="3.40.50.1820">
    <property type="entry name" value="alpha/beta hydrolase"/>
    <property type="match status" value="1"/>
</dbReference>
<proteinExistence type="predicted"/>
<dbReference type="Proteomes" id="UP000029224">
    <property type="component" value="Unassembled WGS sequence"/>
</dbReference>
<organism evidence="2 3">
    <name type="scientific">Vibrio maritimus</name>
    <dbReference type="NCBI Taxonomy" id="990268"/>
    <lineage>
        <taxon>Bacteria</taxon>
        <taxon>Pseudomonadati</taxon>
        <taxon>Pseudomonadota</taxon>
        <taxon>Gammaproteobacteria</taxon>
        <taxon>Vibrionales</taxon>
        <taxon>Vibrionaceae</taxon>
        <taxon>Vibrio</taxon>
    </lineage>
</organism>
<reference evidence="2 3" key="1">
    <citation type="submission" date="2014-09" db="EMBL/GenBank/DDBJ databases">
        <title>Vibrio maritimus JCM 19240. (C210) whole genome shotgun sequence.</title>
        <authorList>
            <person name="Sawabe T."/>
            <person name="Meirelles P."/>
            <person name="Nakanishi M."/>
            <person name="Sayaka M."/>
            <person name="Hattori M."/>
            <person name="Ohkuma M."/>
        </authorList>
    </citation>
    <scope>NUCLEOTIDE SEQUENCE [LARGE SCALE GENOMIC DNA]</scope>
    <source>
        <strain evidence="2 3">JCM 19240</strain>
    </source>
</reference>
<dbReference type="GO" id="GO:0016020">
    <property type="term" value="C:membrane"/>
    <property type="evidence" value="ECO:0007669"/>
    <property type="project" value="TreeGrafter"/>
</dbReference>
<dbReference type="GO" id="GO:0004622">
    <property type="term" value="F:phosphatidylcholine lysophospholipase activity"/>
    <property type="evidence" value="ECO:0007669"/>
    <property type="project" value="UniProtKB-EC"/>
</dbReference>
<dbReference type="PANTHER" id="PTHR43798">
    <property type="entry name" value="MONOACYLGLYCEROL LIPASE"/>
    <property type="match status" value="1"/>
</dbReference>
<keyword evidence="3" id="KW-1185">Reference proteome</keyword>
<dbReference type="EC" id="3.1.1.5" evidence="2"/>
<evidence type="ECO:0000313" key="2">
    <source>
        <dbReference type="EMBL" id="GAL34215.1"/>
    </source>
</evidence>
<comment type="caution">
    <text evidence="2">The sequence shown here is derived from an EMBL/GenBank/DDBJ whole genome shotgun (WGS) entry which is preliminary data.</text>
</comment>
<dbReference type="InterPro" id="IPR029058">
    <property type="entry name" value="AB_hydrolase_fold"/>
</dbReference>
<sequence>MVLVDKINNQPPAPRRYLSRQALLGVSVFFTLNMTGCTNPIIEQEPEMYTTSGSLAPYSQSDFNQYIEQTTQWLDETRVFHGAGYDAEMKAVSPYRLKPSHPNGQGVLLVHGLGDSPYSFIDIAPVLAEQGYLVHVMLLPGHGSRPADLMLPKENDWQEAVANQVTLLKRDVEEVWLAGFSTGTNLVTSYAAQNPEAVNGLVLFSPAFSPDDVIVRFAGTASVFVDWVNVAKEQNYTRYDSLAMHGAALYYQTTTQVKQDLQQYQLEVPALLMVTENDELIDTEAVYSLFRTEFVNPNSRLVWYGEKSYPDARVIKRSMDLPKQSIESGSHISVLFREDNPLYGERGLMRQCGGAQEGEVYTVDCVGMPTLTYTAWGLLKEDRISARLSWNPYFDTMMERVIKFMKTANQNSE</sequence>
<dbReference type="SUPFAM" id="SSF53474">
    <property type="entry name" value="alpha/beta-Hydrolases"/>
    <property type="match status" value="1"/>
</dbReference>
<feature type="domain" description="Serine aminopeptidase S33" evidence="1">
    <location>
        <begin position="107"/>
        <end position="291"/>
    </location>
</feature>
<reference evidence="2 3" key="2">
    <citation type="submission" date="2014-09" db="EMBL/GenBank/DDBJ databases">
        <authorList>
            <consortium name="NBRP consortium"/>
            <person name="Sawabe T."/>
            <person name="Meirelles P."/>
            <person name="Nakanishi M."/>
            <person name="Sayaka M."/>
            <person name="Hattori M."/>
            <person name="Ohkuma M."/>
        </authorList>
    </citation>
    <scope>NUCLEOTIDE SEQUENCE [LARGE SCALE GENOMIC DNA]</scope>
    <source>
        <strain evidence="2 3">JCM 19240</strain>
    </source>
</reference>
<dbReference type="EMBL" id="BBMT01000004">
    <property type="protein sequence ID" value="GAL34215.1"/>
    <property type="molecule type" value="Genomic_DNA"/>
</dbReference>